<dbReference type="STRING" id="1448321.A0A317WPF1"/>
<keyword evidence="3" id="KW-1185">Reference proteome</keyword>
<name>A0A317WPF1_9EURO</name>
<dbReference type="EMBL" id="MSFL01000005">
    <property type="protein sequence ID" value="PWY88293.1"/>
    <property type="molecule type" value="Genomic_DNA"/>
</dbReference>
<sequence>MTPRPFKFLSLIFFFSPILTSGNFGEKYLITSKKHQIHRVYLPPPPQQPSSMLKHFLSRKPKCERDFDKAYSKWLDEIKHENYSKTEESSWVTPYLDETKRGFAILQRRRRLIEGPLIVPTQTKESELYRNPPAYSDIQSPPMDWKSEAKKDADELLELYWEHNSILHAMLLRKPRNIAIKGFDILTHHSDRNGRSYLWVKCRARCADEGGCCGRPCGCCAKSLLTYLCPSEQESARKTRYVYGHCTAECPCCIQTRHRPYLPHPSLPPPKF</sequence>
<accession>A0A317WPF1</accession>
<dbReference type="RefSeq" id="XP_025401829.1">
    <property type="nucleotide sequence ID" value="XM_025542607.1"/>
</dbReference>
<reference evidence="2 3" key="1">
    <citation type="submission" date="2016-12" db="EMBL/GenBank/DDBJ databases">
        <title>The genomes of Aspergillus section Nigri reveals drivers in fungal speciation.</title>
        <authorList>
            <consortium name="DOE Joint Genome Institute"/>
            <person name="Vesth T.C."/>
            <person name="Nybo J."/>
            <person name="Theobald S."/>
            <person name="Brandl J."/>
            <person name="Frisvad J.C."/>
            <person name="Nielsen K.F."/>
            <person name="Lyhne E.K."/>
            <person name="Kogle M.E."/>
            <person name="Kuo A."/>
            <person name="Riley R."/>
            <person name="Clum A."/>
            <person name="Nolan M."/>
            <person name="Lipzen A."/>
            <person name="Salamov A."/>
            <person name="Henrissat B."/>
            <person name="Wiebenga A."/>
            <person name="De Vries R.P."/>
            <person name="Grigoriev I.V."/>
            <person name="Mortensen U.H."/>
            <person name="Andersen M.R."/>
            <person name="Baker S.E."/>
        </authorList>
    </citation>
    <scope>NUCLEOTIDE SEQUENCE [LARGE SCALE GENOMIC DNA]</scope>
    <source>
        <strain evidence="2 3">CBS 117.55</strain>
    </source>
</reference>
<evidence type="ECO:0000313" key="3">
    <source>
        <dbReference type="Proteomes" id="UP000247233"/>
    </source>
</evidence>
<dbReference type="GeneID" id="37064844"/>
<comment type="caution">
    <text evidence="2">The sequence shown here is derived from an EMBL/GenBank/DDBJ whole genome shotgun (WGS) entry which is preliminary data.</text>
</comment>
<organism evidence="2 3">
    <name type="scientific">Aspergillus heteromorphus CBS 117.55</name>
    <dbReference type="NCBI Taxonomy" id="1448321"/>
    <lineage>
        <taxon>Eukaryota</taxon>
        <taxon>Fungi</taxon>
        <taxon>Dikarya</taxon>
        <taxon>Ascomycota</taxon>
        <taxon>Pezizomycotina</taxon>
        <taxon>Eurotiomycetes</taxon>
        <taxon>Eurotiomycetidae</taxon>
        <taxon>Eurotiales</taxon>
        <taxon>Aspergillaceae</taxon>
        <taxon>Aspergillus</taxon>
        <taxon>Aspergillus subgen. Circumdati</taxon>
    </lineage>
</organism>
<dbReference type="Proteomes" id="UP000247233">
    <property type="component" value="Unassembled WGS sequence"/>
</dbReference>
<evidence type="ECO:0000256" key="1">
    <source>
        <dbReference type="SAM" id="SignalP"/>
    </source>
</evidence>
<dbReference type="OrthoDB" id="4467841at2759"/>
<evidence type="ECO:0000313" key="2">
    <source>
        <dbReference type="EMBL" id="PWY88293.1"/>
    </source>
</evidence>
<keyword evidence="1" id="KW-0732">Signal</keyword>
<dbReference type="VEuPathDB" id="FungiDB:BO70DRAFT_359738"/>
<proteinExistence type="predicted"/>
<feature type="signal peptide" evidence="1">
    <location>
        <begin position="1"/>
        <end position="22"/>
    </location>
</feature>
<protein>
    <submittedName>
        <fullName evidence="2">Uncharacterized protein</fullName>
    </submittedName>
</protein>
<gene>
    <name evidence="2" type="ORF">BO70DRAFT_359738</name>
</gene>
<feature type="chain" id="PRO_5016294410" evidence="1">
    <location>
        <begin position="23"/>
        <end position="272"/>
    </location>
</feature>
<dbReference type="AlphaFoldDB" id="A0A317WPF1"/>